<feature type="compositionally biased region" description="Basic residues" evidence="1">
    <location>
        <begin position="23"/>
        <end position="34"/>
    </location>
</feature>
<protein>
    <submittedName>
        <fullName evidence="2">Uncharacterized protein</fullName>
    </submittedName>
</protein>
<proteinExistence type="predicted"/>
<reference evidence="2" key="1">
    <citation type="submission" date="2021-01" db="EMBL/GenBank/DDBJ databases">
        <authorList>
            <consortium name="Genoscope - CEA"/>
            <person name="William W."/>
        </authorList>
    </citation>
    <scope>NUCLEOTIDE SEQUENCE</scope>
</reference>
<dbReference type="EMBL" id="CAJJDN010000031">
    <property type="protein sequence ID" value="CAD8074218.1"/>
    <property type="molecule type" value="Genomic_DNA"/>
</dbReference>
<evidence type="ECO:0000313" key="2">
    <source>
        <dbReference type="EMBL" id="CAD8074218.1"/>
    </source>
</evidence>
<gene>
    <name evidence="2" type="ORF">PSON_ATCC_30995.1.T0310375</name>
</gene>
<feature type="compositionally biased region" description="Basic residues" evidence="1">
    <location>
        <begin position="59"/>
        <end position="69"/>
    </location>
</feature>
<name>A0A8S1M088_9CILI</name>
<evidence type="ECO:0000256" key="1">
    <source>
        <dbReference type="SAM" id="MobiDB-lite"/>
    </source>
</evidence>
<comment type="caution">
    <text evidence="2">The sequence shown here is derived from an EMBL/GenBank/DDBJ whole genome shotgun (WGS) entry which is preliminary data.</text>
</comment>
<accession>A0A8S1M088</accession>
<dbReference type="Proteomes" id="UP000692954">
    <property type="component" value="Unassembled WGS sequence"/>
</dbReference>
<dbReference type="AlphaFoldDB" id="A0A8S1M088"/>
<dbReference type="OrthoDB" id="17798at2759"/>
<feature type="region of interest" description="Disordered" evidence="1">
    <location>
        <begin position="612"/>
        <end position="635"/>
    </location>
</feature>
<sequence>MRSLSCHLWNKIKIYKKQMKIKSQRDVKKKKMKEKHYQKEKEMEVDEDEDDEDEDYSRSIRRSSIKRNKQIPQEELDKQQENQQQKGKIRACRYESMRSKLVQTFQNVEATIEYCEKHYSTMYPANISKLDKVIQIAKEKTFQVYDQQPKFNLENINDVLSIDNNQDILNYIENKNIFNIKQFDPKLLYHKFNDQVFYNQVMQIYRKRKFYDYDIISLKQIKKQVYTLILEYFPLIIKRVHQLQQGEIIYQMYNLENNIVNTQFIFQKFSTVDKLVLIYYLWLQERVNEAVQIFSQIPEAEQQEQQLQFDYLSAYLDFYTGYPNFQKGRDICKKYLSYPVIHWRNLFYEMINLLIEYDGEEDNQFNKLGQIQQQQQEIIKKEETLPGSIEGDSIIITFSNLPEVKIQYYTLDIEILFSNNPFMKNIIQDFSIVLPNVCVTHKLEGQEIQKNLFQQKIKILNEIQKENLFVTIKRLKEVGNLQVLTKKFVCLNNDRLWLNKSIQLIRIIKIYNKFIKLYFSKVYVKVYQKNKNDQEPFHKDGYTDLRGRFDYASLSSSNINDISLSFLSRFIMKNQENYLISITSSNITIISKRNSINWKQMERIRITKQVWTGKGGKGGKGEKGVEIDRQKRYED</sequence>
<dbReference type="PANTHER" id="PTHR23246">
    <property type="entry name" value="NEW-GLUE PROTEIN"/>
    <property type="match status" value="1"/>
</dbReference>
<feature type="region of interest" description="Disordered" evidence="1">
    <location>
        <begin position="23"/>
        <end position="84"/>
    </location>
</feature>
<organism evidence="2 3">
    <name type="scientific">Paramecium sonneborni</name>
    <dbReference type="NCBI Taxonomy" id="65129"/>
    <lineage>
        <taxon>Eukaryota</taxon>
        <taxon>Sar</taxon>
        <taxon>Alveolata</taxon>
        <taxon>Ciliophora</taxon>
        <taxon>Intramacronucleata</taxon>
        <taxon>Oligohymenophorea</taxon>
        <taxon>Peniculida</taxon>
        <taxon>Parameciidae</taxon>
        <taxon>Paramecium</taxon>
    </lineage>
</organism>
<dbReference type="InterPro" id="IPR053095">
    <property type="entry name" value="Actin-binding/GATA_Znf"/>
</dbReference>
<keyword evidence="3" id="KW-1185">Reference proteome</keyword>
<dbReference type="PANTHER" id="PTHR23246:SF21">
    <property type="entry name" value="ACTIN-BINDING PROTEIN F"/>
    <property type="match status" value="1"/>
</dbReference>
<evidence type="ECO:0000313" key="3">
    <source>
        <dbReference type="Proteomes" id="UP000692954"/>
    </source>
</evidence>
<feature type="compositionally biased region" description="Acidic residues" evidence="1">
    <location>
        <begin position="43"/>
        <end position="55"/>
    </location>
</feature>
<feature type="compositionally biased region" description="Basic and acidic residues" evidence="1">
    <location>
        <begin position="619"/>
        <end position="635"/>
    </location>
</feature>